<feature type="site" description="Interacts with tRNA; defines subfamily-specific binding signature" evidence="9">
    <location>
        <position position="293"/>
    </location>
</feature>
<comment type="catalytic activity">
    <reaction evidence="9">
        <text>5,6-dihydrouridine(16) in tRNA + NAD(+) = uridine(16) in tRNA + NADH + H(+)</text>
        <dbReference type="Rhea" id="RHEA:53380"/>
        <dbReference type="Rhea" id="RHEA-COMP:13543"/>
        <dbReference type="Rhea" id="RHEA-COMP:13544"/>
        <dbReference type="ChEBI" id="CHEBI:15378"/>
        <dbReference type="ChEBI" id="CHEBI:57540"/>
        <dbReference type="ChEBI" id="CHEBI:57945"/>
        <dbReference type="ChEBI" id="CHEBI:65315"/>
        <dbReference type="ChEBI" id="CHEBI:74443"/>
    </reaction>
</comment>
<keyword evidence="5 9" id="KW-0819">tRNA processing</keyword>
<dbReference type="InterPro" id="IPR042270">
    <property type="entry name" value="DusC_C"/>
</dbReference>
<feature type="site" description="Interacts with tRNA" evidence="9">
    <location>
        <position position="277"/>
    </location>
</feature>
<keyword evidence="13" id="KW-1185">Reference proteome</keyword>
<dbReference type="EC" id="1.3.1.-" evidence="9"/>
<evidence type="ECO:0000256" key="8">
    <source>
        <dbReference type="ARBA" id="ARBA00023002"/>
    </source>
</evidence>
<dbReference type="HAMAP" id="MF_02043">
    <property type="entry name" value="DusC_subfam"/>
    <property type="match status" value="1"/>
</dbReference>
<organism evidence="12 13">
    <name type="scientific">Deefgea tanakiae</name>
    <dbReference type="NCBI Taxonomy" id="2865840"/>
    <lineage>
        <taxon>Bacteria</taxon>
        <taxon>Pseudomonadati</taxon>
        <taxon>Pseudomonadota</taxon>
        <taxon>Betaproteobacteria</taxon>
        <taxon>Neisseriales</taxon>
        <taxon>Chitinibacteraceae</taxon>
        <taxon>Deefgea</taxon>
    </lineage>
</organism>
<evidence type="ECO:0000256" key="4">
    <source>
        <dbReference type="ARBA" id="ARBA00022643"/>
    </source>
</evidence>
<dbReference type="PROSITE" id="PS01136">
    <property type="entry name" value="UPF0034"/>
    <property type="match status" value="1"/>
</dbReference>
<feature type="site" description="Interacts with tRNA" evidence="9">
    <location>
        <position position="176"/>
    </location>
</feature>
<dbReference type="InterPro" id="IPR035587">
    <property type="entry name" value="DUS-like_FMN-bd"/>
</dbReference>
<keyword evidence="8 9" id="KW-0560">Oxidoreductase</keyword>
<evidence type="ECO:0000256" key="1">
    <source>
        <dbReference type="ARBA" id="ARBA00001917"/>
    </source>
</evidence>
<comment type="catalytic activity">
    <reaction evidence="9">
        <text>5,6-dihydrouridine(16) in tRNA + NADP(+) = uridine(16) in tRNA + NADPH + H(+)</text>
        <dbReference type="Rhea" id="RHEA:53376"/>
        <dbReference type="Rhea" id="RHEA-COMP:13543"/>
        <dbReference type="Rhea" id="RHEA-COMP:13544"/>
        <dbReference type="ChEBI" id="CHEBI:15378"/>
        <dbReference type="ChEBI" id="CHEBI:57783"/>
        <dbReference type="ChEBI" id="CHEBI:58349"/>
        <dbReference type="ChEBI" id="CHEBI:65315"/>
        <dbReference type="ChEBI" id="CHEBI:74443"/>
    </reaction>
</comment>
<dbReference type="PANTHER" id="PTHR11082">
    <property type="entry name" value="TRNA-DIHYDROURIDINE SYNTHASE"/>
    <property type="match status" value="1"/>
</dbReference>
<evidence type="ECO:0000256" key="10">
    <source>
        <dbReference type="PIRNR" id="PIRNR006621"/>
    </source>
</evidence>
<dbReference type="CDD" id="cd02801">
    <property type="entry name" value="DUS_like_FMN"/>
    <property type="match status" value="1"/>
</dbReference>
<dbReference type="InterPro" id="IPR001269">
    <property type="entry name" value="DUS_fam"/>
</dbReference>
<reference evidence="12 13" key="1">
    <citation type="submission" date="2021-08" db="EMBL/GenBank/DDBJ databases">
        <title>complete genome sequencing of Deefgea sp. D25.</title>
        <authorList>
            <person name="Bae J.-W."/>
            <person name="Gim D.-H."/>
        </authorList>
    </citation>
    <scope>NUCLEOTIDE SEQUENCE [LARGE SCALE GENOMIC DNA]</scope>
    <source>
        <strain evidence="12 13">D25</strain>
    </source>
</reference>
<name>A0ABX8Z8Z7_9NEIS</name>
<evidence type="ECO:0000256" key="3">
    <source>
        <dbReference type="ARBA" id="ARBA00022630"/>
    </source>
</evidence>
<feature type="site" description="Interacts with tRNA; defines subfamily-specific binding signature" evidence="9">
    <location>
        <position position="272"/>
    </location>
</feature>
<dbReference type="Gene3D" id="3.20.20.70">
    <property type="entry name" value="Aldolase class I"/>
    <property type="match status" value="1"/>
</dbReference>
<feature type="site" description="Interacts with tRNA; defines subfamily-specific binding signature" evidence="9">
    <location>
        <position position="35"/>
    </location>
</feature>
<dbReference type="InterPro" id="IPR018517">
    <property type="entry name" value="tRNA_hU_synthase_CS"/>
</dbReference>
<protein>
    <recommendedName>
        <fullName evidence="9">tRNA-dihydrouridine(16) synthase</fullName>
        <ecNumber evidence="9">1.3.1.-</ecNumber>
    </recommendedName>
    <alternativeName>
        <fullName evidence="9">U16-specific dihydrouridine synthase</fullName>
        <shortName evidence="9">U16-specific Dus</shortName>
    </alternativeName>
    <alternativeName>
        <fullName evidence="9">tRNA-dihydrouridine synthase C</fullName>
    </alternativeName>
</protein>
<dbReference type="InterPro" id="IPR032886">
    <property type="entry name" value="DusC"/>
</dbReference>
<feature type="binding site" evidence="9">
    <location>
        <position position="68"/>
    </location>
    <ligand>
        <name>FMN</name>
        <dbReference type="ChEBI" id="CHEBI:58210"/>
    </ligand>
</feature>
<dbReference type="Gene3D" id="1.20.225.30">
    <property type="entry name" value="Dihydrouridine synthase, C-terminal recognition domain"/>
    <property type="match status" value="1"/>
</dbReference>
<keyword evidence="6 9" id="KW-0521">NADP</keyword>
<keyword evidence="2 9" id="KW-0820">tRNA-binding</keyword>
<evidence type="ECO:0000256" key="6">
    <source>
        <dbReference type="ARBA" id="ARBA00022857"/>
    </source>
</evidence>
<dbReference type="SUPFAM" id="SSF51395">
    <property type="entry name" value="FMN-linked oxidoreductases"/>
    <property type="match status" value="1"/>
</dbReference>
<proteinExistence type="inferred from homology"/>
<feature type="binding site" evidence="9">
    <location>
        <position position="139"/>
    </location>
    <ligand>
        <name>FMN</name>
        <dbReference type="ChEBI" id="CHEBI:58210"/>
    </ligand>
</feature>
<evidence type="ECO:0000256" key="2">
    <source>
        <dbReference type="ARBA" id="ARBA00022555"/>
    </source>
</evidence>
<dbReference type="InterPro" id="IPR013785">
    <property type="entry name" value="Aldolase_TIM"/>
</dbReference>
<dbReference type="Pfam" id="PF01207">
    <property type="entry name" value="Dus"/>
    <property type="match status" value="1"/>
</dbReference>
<sequence length="317" mass="35222">MRILLAPMEGLLDCVLRDVITQAGGIDLCVTEFIRVSGSLLPYRTFERIAPELNHQSHTPSGVPVRVQLLGSDPNCLAENAARLAEFNPYGIDLNFGCPAKTVNRHRGGAVLLKEPETIYQIVKAVRDAVPGYIPVTAKMRLGYEDTSQAVECAQAIEQAGAAEVVVHARTKVDGYKPPAYWEWIALIKEQVGISVVANGEIWTAEEFKRCQLISNCDDIMLGRGIVANPGLALEAKTGRALTWVELQPLFATFWQQVLIHCYPKYQAGRLKQWLNYLRKHYPEAEILFQQIKTLSQSEQIETFCADLLGLSQSGKV</sequence>
<accession>A0ABX8Z8Z7</accession>
<feature type="binding site" evidence="9">
    <location>
        <begin position="223"/>
        <end position="224"/>
    </location>
    <ligand>
        <name>FMN</name>
        <dbReference type="ChEBI" id="CHEBI:58210"/>
    </ligand>
</feature>
<evidence type="ECO:0000256" key="5">
    <source>
        <dbReference type="ARBA" id="ARBA00022694"/>
    </source>
</evidence>
<dbReference type="Proteomes" id="UP000825679">
    <property type="component" value="Chromosome"/>
</dbReference>
<evidence type="ECO:0000313" key="13">
    <source>
        <dbReference type="Proteomes" id="UP000825679"/>
    </source>
</evidence>
<comment type="cofactor">
    <cofactor evidence="1 9 10">
        <name>FMN</name>
        <dbReference type="ChEBI" id="CHEBI:58210"/>
    </cofactor>
</comment>
<evidence type="ECO:0000256" key="9">
    <source>
        <dbReference type="HAMAP-Rule" id="MF_02043"/>
    </source>
</evidence>
<keyword evidence="7 9" id="KW-0694">RNA-binding</keyword>
<feature type="site" description="Interacts with tRNA; defines subfamily-specific binding signature" evidence="9">
    <location>
        <position position="270"/>
    </location>
</feature>
<feature type="binding site" evidence="9">
    <location>
        <begin position="199"/>
        <end position="201"/>
    </location>
    <ligand>
        <name>FMN</name>
        <dbReference type="ChEBI" id="CHEBI:58210"/>
    </ligand>
</feature>
<feature type="site" description="Interacts with tRNA" evidence="9">
    <location>
        <position position="95"/>
    </location>
</feature>
<comment type="function">
    <text evidence="9">Catalyzes the synthesis of 5,6-dihydrouridine (D), a modified base found in the D-loop of most tRNAs, via the reduction of the C5-C6 double bond in target uridines. Specifically modifies U16 in tRNAs.</text>
</comment>
<dbReference type="PANTHER" id="PTHR11082:SF26">
    <property type="entry name" value="TRNA-DIHYDROURIDINE(16) SYNTHASE"/>
    <property type="match status" value="1"/>
</dbReference>
<keyword evidence="4 9" id="KW-0288">FMN</keyword>
<evidence type="ECO:0000313" key="12">
    <source>
        <dbReference type="EMBL" id="QZA79048.1"/>
    </source>
</evidence>
<keyword evidence="3 9" id="KW-0285">Flavoprotein</keyword>
<dbReference type="EMBL" id="CP081150">
    <property type="protein sequence ID" value="QZA79048.1"/>
    <property type="molecule type" value="Genomic_DNA"/>
</dbReference>
<comment type="similarity">
    <text evidence="10">Belongs to the dus family.</text>
</comment>
<comment type="similarity">
    <text evidence="9">Belongs to the Dus family. DusC subfamily.</text>
</comment>
<feature type="domain" description="DUS-like FMN-binding" evidence="11">
    <location>
        <begin position="4"/>
        <end position="282"/>
    </location>
</feature>
<evidence type="ECO:0000256" key="7">
    <source>
        <dbReference type="ARBA" id="ARBA00022884"/>
    </source>
</evidence>
<gene>
    <name evidence="9" type="primary">dusC</name>
    <name evidence="12" type="ORF">K4H28_06525</name>
</gene>
<dbReference type="PIRSF" id="PIRSF006621">
    <property type="entry name" value="Dus"/>
    <property type="match status" value="1"/>
</dbReference>
<feature type="active site" description="Proton donor" evidence="9">
    <location>
        <position position="98"/>
    </location>
</feature>
<evidence type="ECO:0000259" key="11">
    <source>
        <dbReference type="Pfam" id="PF01207"/>
    </source>
</evidence>
<dbReference type="RefSeq" id="WP_221007567.1">
    <property type="nucleotide sequence ID" value="NZ_CP081150.1"/>
</dbReference>